<accession>A0AAP0J5I9</accession>
<name>A0AAP0J5I9_9MAGN</name>
<organism evidence="1 2">
    <name type="scientific">Stephania yunnanensis</name>
    <dbReference type="NCBI Taxonomy" id="152371"/>
    <lineage>
        <taxon>Eukaryota</taxon>
        <taxon>Viridiplantae</taxon>
        <taxon>Streptophyta</taxon>
        <taxon>Embryophyta</taxon>
        <taxon>Tracheophyta</taxon>
        <taxon>Spermatophyta</taxon>
        <taxon>Magnoliopsida</taxon>
        <taxon>Ranunculales</taxon>
        <taxon>Menispermaceae</taxon>
        <taxon>Menispermoideae</taxon>
        <taxon>Cissampelideae</taxon>
        <taxon>Stephania</taxon>
    </lineage>
</organism>
<evidence type="ECO:0000313" key="1">
    <source>
        <dbReference type="EMBL" id="KAK9127971.1"/>
    </source>
</evidence>
<keyword evidence="2" id="KW-1185">Reference proteome</keyword>
<proteinExistence type="predicted"/>
<dbReference type="Proteomes" id="UP001420932">
    <property type="component" value="Unassembled WGS sequence"/>
</dbReference>
<dbReference type="EMBL" id="JBBNAF010000007">
    <property type="protein sequence ID" value="KAK9127971.1"/>
    <property type="molecule type" value="Genomic_DNA"/>
</dbReference>
<dbReference type="AlphaFoldDB" id="A0AAP0J5I9"/>
<protein>
    <submittedName>
        <fullName evidence="1">Uncharacterized protein</fullName>
    </submittedName>
</protein>
<evidence type="ECO:0000313" key="2">
    <source>
        <dbReference type="Proteomes" id="UP001420932"/>
    </source>
</evidence>
<reference evidence="1 2" key="1">
    <citation type="submission" date="2024-01" db="EMBL/GenBank/DDBJ databases">
        <title>Genome assemblies of Stephania.</title>
        <authorList>
            <person name="Yang L."/>
        </authorList>
    </citation>
    <scope>NUCLEOTIDE SEQUENCE [LARGE SCALE GENOMIC DNA]</scope>
    <source>
        <strain evidence="1">YNDBR</strain>
        <tissue evidence="1">Leaf</tissue>
    </source>
</reference>
<dbReference type="PANTHER" id="PTHR47770:SF1">
    <property type="entry name" value="PLANT UBX DOMAIN-CONTAINING PROTEIN 11"/>
    <property type="match status" value="1"/>
</dbReference>
<comment type="caution">
    <text evidence="1">The sequence shown here is derived from an EMBL/GenBank/DDBJ whole genome shotgun (WGS) entry which is preliminary data.</text>
</comment>
<gene>
    <name evidence="1" type="ORF">Syun_016768</name>
</gene>
<sequence length="247" mass="28032">MSRLQLVKMIDLAELTRCIASTDLERRGASDLLLGYMHDLQDILRQSKLKALVIDTFGNRVENLLRHGSQYLEAILNPQKSFPSVTAVGYNGGKLWDHGYVSAENLASSIEKAWLTLHIQCCTFLALASKNTNHRLQVLVFVKLEEGSFVEYAYALRVDEKSDVWLWGGPTRAILGRRPVGDFGEEGVDIVQWAKVKTNWSKEGVVKILDERARAMCRIERSDARCSSLQCCVYIAMKSIRFKYISW</sequence>
<dbReference type="PANTHER" id="PTHR47770">
    <property type="entry name" value="PLANT UBX DOMAIN-CONTAINING PROTEIN 11"/>
    <property type="match status" value="1"/>
</dbReference>